<keyword evidence="3" id="KW-1185">Reference proteome</keyword>
<gene>
    <name evidence="2" type="ORF">PVK06_002371</name>
</gene>
<sequence>MTYLQLAGFGNVALIQRFYLRVYLISVLIEWWWLETHTFIMPCGECTIMLEDVSMQLGLRVDGDVVTGRSKMLEPSVVSHRLLGQSPNDGE</sequence>
<name>A0ABR0R3E3_GOSAR</name>
<feature type="domain" description="Aminotransferase-like plant mobile" evidence="1">
    <location>
        <begin position="8"/>
        <end position="88"/>
    </location>
</feature>
<comment type="caution">
    <text evidence="2">The sequence shown here is derived from an EMBL/GenBank/DDBJ whole genome shotgun (WGS) entry which is preliminary data.</text>
</comment>
<reference evidence="2 3" key="1">
    <citation type="submission" date="2023-03" db="EMBL/GenBank/DDBJ databases">
        <title>WGS of Gossypium arboreum.</title>
        <authorList>
            <person name="Yu D."/>
        </authorList>
    </citation>
    <scope>NUCLEOTIDE SEQUENCE [LARGE SCALE GENOMIC DNA]</scope>
    <source>
        <tissue evidence="2">Leaf</tissue>
    </source>
</reference>
<dbReference type="PANTHER" id="PTHR46033:SF8">
    <property type="entry name" value="PROTEIN MAINTENANCE OF MERISTEMS-LIKE"/>
    <property type="match status" value="1"/>
</dbReference>
<protein>
    <recommendedName>
        <fullName evidence="1">Aminotransferase-like plant mobile domain-containing protein</fullName>
    </recommendedName>
</protein>
<accession>A0ABR0R3E3</accession>
<evidence type="ECO:0000313" key="2">
    <source>
        <dbReference type="EMBL" id="KAK5846100.1"/>
    </source>
</evidence>
<dbReference type="Proteomes" id="UP001358586">
    <property type="component" value="Chromosome 1"/>
</dbReference>
<dbReference type="InterPro" id="IPR019557">
    <property type="entry name" value="AminoTfrase-like_pln_mobile"/>
</dbReference>
<dbReference type="PANTHER" id="PTHR46033">
    <property type="entry name" value="PROTEIN MAIN-LIKE 2"/>
    <property type="match status" value="1"/>
</dbReference>
<dbReference type="InterPro" id="IPR044824">
    <property type="entry name" value="MAIN-like"/>
</dbReference>
<organism evidence="2 3">
    <name type="scientific">Gossypium arboreum</name>
    <name type="common">Tree cotton</name>
    <name type="synonym">Gossypium nanking</name>
    <dbReference type="NCBI Taxonomy" id="29729"/>
    <lineage>
        <taxon>Eukaryota</taxon>
        <taxon>Viridiplantae</taxon>
        <taxon>Streptophyta</taxon>
        <taxon>Embryophyta</taxon>
        <taxon>Tracheophyta</taxon>
        <taxon>Spermatophyta</taxon>
        <taxon>Magnoliopsida</taxon>
        <taxon>eudicotyledons</taxon>
        <taxon>Gunneridae</taxon>
        <taxon>Pentapetalae</taxon>
        <taxon>rosids</taxon>
        <taxon>malvids</taxon>
        <taxon>Malvales</taxon>
        <taxon>Malvaceae</taxon>
        <taxon>Malvoideae</taxon>
        <taxon>Gossypium</taxon>
    </lineage>
</organism>
<evidence type="ECO:0000259" key="1">
    <source>
        <dbReference type="Pfam" id="PF10536"/>
    </source>
</evidence>
<proteinExistence type="predicted"/>
<evidence type="ECO:0000313" key="3">
    <source>
        <dbReference type="Proteomes" id="UP001358586"/>
    </source>
</evidence>
<dbReference type="EMBL" id="JARKNE010000001">
    <property type="protein sequence ID" value="KAK5846100.1"/>
    <property type="molecule type" value="Genomic_DNA"/>
</dbReference>
<dbReference type="Pfam" id="PF10536">
    <property type="entry name" value="PMD"/>
    <property type="match status" value="1"/>
</dbReference>